<comment type="caution">
    <text evidence="1">The sequence shown here is derived from an EMBL/GenBank/DDBJ whole genome shotgun (WGS) entry which is preliminary data.</text>
</comment>
<organism evidence="1 2">
    <name type="scientific">candidate division WS6 bacterium RIFOXYB1_FULL_33_14</name>
    <dbReference type="NCBI Taxonomy" id="1817896"/>
    <lineage>
        <taxon>Bacteria</taxon>
        <taxon>Candidatus Dojkabacteria</taxon>
    </lineage>
</organism>
<dbReference type="EMBL" id="MEUN01000096">
    <property type="protein sequence ID" value="OGC44022.1"/>
    <property type="molecule type" value="Genomic_DNA"/>
</dbReference>
<evidence type="ECO:0000313" key="1">
    <source>
        <dbReference type="EMBL" id="OGC44022.1"/>
    </source>
</evidence>
<protein>
    <submittedName>
        <fullName evidence="1">Uncharacterized protein</fullName>
    </submittedName>
</protein>
<proteinExistence type="predicted"/>
<sequence length="143" mass="16101">MDPKTEFESLKQELIDLGFTQEKLDELLLLGTEEILDIAITSLEQSEDDTALEELANMLQTPPTTQEEAAEKMNKVFTTAYGDNAETKKLELLNQYLKDTIEMTKKSKDLLDRYSQEDPTAIAAIQSNIDDPDAQKIQASLTE</sequence>
<gene>
    <name evidence="1" type="ORF">A2400_02135</name>
</gene>
<name>A0A1F4UGI1_9BACT</name>
<evidence type="ECO:0000313" key="2">
    <source>
        <dbReference type="Proteomes" id="UP000177434"/>
    </source>
</evidence>
<dbReference type="AlphaFoldDB" id="A0A1F4UGI1"/>
<accession>A0A1F4UGI1</accession>
<reference evidence="1 2" key="1">
    <citation type="journal article" date="2016" name="Nat. Commun.">
        <title>Thousands of microbial genomes shed light on interconnected biogeochemical processes in an aquifer system.</title>
        <authorList>
            <person name="Anantharaman K."/>
            <person name="Brown C.T."/>
            <person name="Hug L.A."/>
            <person name="Sharon I."/>
            <person name="Castelle C.J."/>
            <person name="Probst A.J."/>
            <person name="Thomas B.C."/>
            <person name="Singh A."/>
            <person name="Wilkins M.J."/>
            <person name="Karaoz U."/>
            <person name="Brodie E.L."/>
            <person name="Williams K.H."/>
            <person name="Hubbard S.S."/>
            <person name="Banfield J.F."/>
        </authorList>
    </citation>
    <scope>NUCLEOTIDE SEQUENCE [LARGE SCALE GENOMIC DNA]</scope>
</reference>
<dbReference type="Proteomes" id="UP000177434">
    <property type="component" value="Unassembled WGS sequence"/>
</dbReference>